<organism evidence="1 2">
    <name type="scientific">Trichonephila clavata</name>
    <name type="common">Joro spider</name>
    <name type="synonym">Nephila clavata</name>
    <dbReference type="NCBI Taxonomy" id="2740835"/>
    <lineage>
        <taxon>Eukaryota</taxon>
        <taxon>Metazoa</taxon>
        <taxon>Ecdysozoa</taxon>
        <taxon>Arthropoda</taxon>
        <taxon>Chelicerata</taxon>
        <taxon>Arachnida</taxon>
        <taxon>Araneae</taxon>
        <taxon>Araneomorphae</taxon>
        <taxon>Entelegynae</taxon>
        <taxon>Araneoidea</taxon>
        <taxon>Nephilidae</taxon>
        <taxon>Trichonephila</taxon>
    </lineage>
</organism>
<keyword evidence="2" id="KW-1185">Reference proteome</keyword>
<protein>
    <submittedName>
        <fullName evidence="1">Uncharacterized protein</fullName>
    </submittedName>
</protein>
<dbReference type="AlphaFoldDB" id="A0A8X6L990"/>
<dbReference type="Proteomes" id="UP000887116">
    <property type="component" value="Unassembled WGS sequence"/>
</dbReference>
<sequence length="162" mass="18633">MTGNSLWGPESMEQRPSECEKDKATHFSVLRPTLPIRRSSLNCRCQSKSNNNKIMGINKAFNWIIKQKLRVELSKEGLKACSNDRLNSIALEGYPCLTEWVQSNHLRNGQSWWIYNRFNKVLDSGRGQVLQNKLFRECAKTFSKSNQAKDELFFVNSACTIV</sequence>
<dbReference type="EMBL" id="BMAO01034731">
    <property type="protein sequence ID" value="GFQ98508.1"/>
    <property type="molecule type" value="Genomic_DNA"/>
</dbReference>
<evidence type="ECO:0000313" key="1">
    <source>
        <dbReference type="EMBL" id="GFQ98508.1"/>
    </source>
</evidence>
<proteinExistence type="predicted"/>
<accession>A0A8X6L990</accession>
<name>A0A8X6L990_TRICU</name>
<evidence type="ECO:0000313" key="2">
    <source>
        <dbReference type="Proteomes" id="UP000887116"/>
    </source>
</evidence>
<comment type="caution">
    <text evidence="1">The sequence shown here is derived from an EMBL/GenBank/DDBJ whole genome shotgun (WGS) entry which is preliminary data.</text>
</comment>
<gene>
    <name evidence="1" type="ORF">TNCT_166631</name>
</gene>
<reference evidence="1" key="1">
    <citation type="submission" date="2020-07" db="EMBL/GenBank/DDBJ databases">
        <title>Multicomponent nature underlies the extraordinary mechanical properties of spider dragline silk.</title>
        <authorList>
            <person name="Kono N."/>
            <person name="Nakamura H."/>
            <person name="Mori M."/>
            <person name="Yoshida Y."/>
            <person name="Ohtoshi R."/>
            <person name="Malay A.D."/>
            <person name="Moran D.A.P."/>
            <person name="Tomita M."/>
            <person name="Numata K."/>
            <person name="Arakawa K."/>
        </authorList>
    </citation>
    <scope>NUCLEOTIDE SEQUENCE</scope>
</reference>